<evidence type="ECO:0000313" key="2">
    <source>
        <dbReference type="Proteomes" id="UP000743370"/>
    </source>
</evidence>
<organism evidence="1 2">
    <name type="scientific">Phaseolus angularis</name>
    <name type="common">Azuki bean</name>
    <name type="synonym">Vigna angularis</name>
    <dbReference type="NCBI Taxonomy" id="3914"/>
    <lineage>
        <taxon>Eukaryota</taxon>
        <taxon>Viridiplantae</taxon>
        <taxon>Streptophyta</taxon>
        <taxon>Embryophyta</taxon>
        <taxon>Tracheophyta</taxon>
        <taxon>Spermatophyta</taxon>
        <taxon>Magnoliopsida</taxon>
        <taxon>eudicotyledons</taxon>
        <taxon>Gunneridae</taxon>
        <taxon>Pentapetalae</taxon>
        <taxon>rosids</taxon>
        <taxon>fabids</taxon>
        <taxon>Fabales</taxon>
        <taxon>Fabaceae</taxon>
        <taxon>Papilionoideae</taxon>
        <taxon>50 kb inversion clade</taxon>
        <taxon>NPAAA clade</taxon>
        <taxon>indigoferoid/millettioid clade</taxon>
        <taxon>Phaseoleae</taxon>
        <taxon>Vigna</taxon>
    </lineage>
</organism>
<accession>A0A8T0K132</accession>
<reference evidence="1 2" key="1">
    <citation type="submission" date="2020-05" db="EMBL/GenBank/DDBJ databases">
        <title>Vigna angularis (adzuki bean) Var. LongXiaoDou No. 4 denovo assembly.</title>
        <authorList>
            <person name="Xiang H."/>
        </authorList>
    </citation>
    <scope>NUCLEOTIDE SEQUENCE [LARGE SCALE GENOMIC DNA]</scope>
    <source>
        <tissue evidence="1">Leaf</tissue>
    </source>
</reference>
<evidence type="ECO:0000313" key="1">
    <source>
        <dbReference type="EMBL" id="KAG2390419.1"/>
    </source>
</evidence>
<dbReference type="AlphaFoldDB" id="A0A8T0K132"/>
<name>A0A8T0K132_PHAAN</name>
<proteinExistence type="predicted"/>
<protein>
    <submittedName>
        <fullName evidence="1">Uncharacterized protein</fullName>
    </submittedName>
</protein>
<gene>
    <name evidence="1" type="ORF">HKW66_Vig0221750</name>
</gene>
<dbReference type="Proteomes" id="UP000743370">
    <property type="component" value="Unassembled WGS sequence"/>
</dbReference>
<comment type="caution">
    <text evidence="1">The sequence shown here is derived from an EMBL/GenBank/DDBJ whole genome shotgun (WGS) entry which is preliminary data.</text>
</comment>
<sequence length="112" mass="12574">MERERVQCVVKVTCDGKVGGEVHVREVNLVMEEDESGYGGHRWTTAEWEGGCGDSAKRDGVWSEEERQAQGPFRISLLNNSFHRRTLLPSSGNTVRAHIPVFSATWKTERGT</sequence>
<dbReference type="EMBL" id="JABFOF010000007">
    <property type="protein sequence ID" value="KAG2390419.1"/>
    <property type="molecule type" value="Genomic_DNA"/>
</dbReference>